<dbReference type="Proteomes" id="UP000241769">
    <property type="component" value="Unassembled WGS sequence"/>
</dbReference>
<dbReference type="InterPro" id="IPR001611">
    <property type="entry name" value="Leu-rich_rpt"/>
</dbReference>
<dbReference type="STRING" id="1890364.A0A2P6N0R3"/>
<keyword evidence="3" id="KW-0433">Leucine-rich repeat</keyword>
<feature type="region of interest" description="Disordered" evidence="5">
    <location>
        <begin position="1"/>
        <end position="33"/>
    </location>
</feature>
<keyword evidence="4" id="KW-0677">Repeat</keyword>
<evidence type="ECO:0000313" key="7">
    <source>
        <dbReference type="Proteomes" id="UP000241769"/>
    </source>
</evidence>
<dbReference type="SMART" id="SM00369">
    <property type="entry name" value="LRR_TYP"/>
    <property type="match status" value="3"/>
</dbReference>
<feature type="compositionally biased region" description="Polar residues" evidence="5">
    <location>
        <begin position="1"/>
        <end position="17"/>
    </location>
</feature>
<dbReference type="EMBL" id="MDYQ01000257">
    <property type="protein sequence ID" value="PRP77558.1"/>
    <property type="molecule type" value="Genomic_DNA"/>
</dbReference>
<dbReference type="PANTHER" id="PTHR22710">
    <property type="entry name" value="X-RAY RADIATION RESISTANCE ASSOCIATED PROTEIN 1 XRRA1"/>
    <property type="match status" value="1"/>
</dbReference>
<reference evidence="6 7" key="1">
    <citation type="journal article" date="2018" name="Genome Biol. Evol.">
        <title>Multiple Roots of Fruiting Body Formation in Amoebozoa.</title>
        <authorList>
            <person name="Hillmann F."/>
            <person name="Forbes G."/>
            <person name="Novohradska S."/>
            <person name="Ferling I."/>
            <person name="Riege K."/>
            <person name="Groth M."/>
            <person name="Westermann M."/>
            <person name="Marz M."/>
            <person name="Spaller T."/>
            <person name="Winckler T."/>
            <person name="Schaap P."/>
            <person name="Glockner G."/>
        </authorList>
    </citation>
    <scope>NUCLEOTIDE SEQUENCE [LARGE SCALE GENOMIC DNA]</scope>
    <source>
        <strain evidence="6 7">Jena</strain>
    </source>
</reference>
<name>A0A2P6N0R3_9EUKA</name>
<organism evidence="6 7">
    <name type="scientific">Planoprotostelium fungivorum</name>
    <dbReference type="NCBI Taxonomy" id="1890364"/>
    <lineage>
        <taxon>Eukaryota</taxon>
        <taxon>Amoebozoa</taxon>
        <taxon>Evosea</taxon>
        <taxon>Variosea</taxon>
        <taxon>Cavosteliida</taxon>
        <taxon>Cavosteliaceae</taxon>
        <taxon>Planoprotostelium</taxon>
    </lineage>
</organism>
<accession>A0A2P6N0R3</accession>
<dbReference type="Pfam" id="PF13855">
    <property type="entry name" value="LRR_8"/>
    <property type="match status" value="1"/>
</dbReference>
<comment type="caution">
    <text evidence="6">The sequence shown here is derived from an EMBL/GenBank/DDBJ whole genome shotgun (WGS) entry which is preliminary data.</text>
</comment>
<dbReference type="PANTHER" id="PTHR22710:SF2">
    <property type="entry name" value="X-RAY RADIATION RESISTANCE-ASSOCIATED PROTEIN 1"/>
    <property type="match status" value="1"/>
</dbReference>
<evidence type="ECO:0000256" key="5">
    <source>
        <dbReference type="SAM" id="MobiDB-lite"/>
    </source>
</evidence>
<dbReference type="SUPFAM" id="SSF52058">
    <property type="entry name" value="L domain-like"/>
    <property type="match status" value="1"/>
</dbReference>
<evidence type="ECO:0000313" key="6">
    <source>
        <dbReference type="EMBL" id="PRP77558.1"/>
    </source>
</evidence>
<evidence type="ECO:0000256" key="4">
    <source>
        <dbReference type="ARBA" id="ARBA00022737"/>
    </source>
</evidence>
<sequence length="524" mass="58874">MSESLNNSNRPVTSSSPDVGLNRRSSKMVSQTKVTPALSLINFDRLLDPAHIKPPPKPPPPKRKTRKIPPITPPDTAREEKRRADAEAGKLKLLDGYKLVLSASIDSGNYDGVLSEEMAFFSNMSFLSAADNNFLFEDLSVFQGLRRLKLSCNGIRKIPDLSFSYHLLECLDLSYNKLNVESLESLSRLPKLYHLDLSFNDIKSLPHFDSEAFPSLNTLVLENNKLNRDSIIPLSTLNQLNLGSNEISSFPYTDGFHELQFLSLANNYFSNEKDLETLWSLPSLQTCLIWGNPIRKKHLEIQNRISFQVTPPIQETKVAMKFNSSKMIKIEEGLPKVPAVVAERPNTEKQGTPEKPKRRPKAMQEDSTKFFLTQEGLQFEHEDKLPTDSEGSDIEEYDALFESDSDDEPEARAPPVLSAINALKFALNYSTTFNDNFFTFASSLSPEAKERLKERRMIKLGPNRPHIVQPISQMNSGKKTAPILPEVLGSPKTKGPPTQHSKLMMIASEAFCNPPVQTDKNNTL</sequence>
<proteinExistence type="predicted"/>
<dbReference type="GO" id="GO:0005737">
    <property type="term" value="C:cytoplasm"/>
    <property type="evidence" value="ECO:0007669"/>
    <property type="project" value="UniProtKB-SubCell"/>
</dbReference>
<keyword evidence="7" id="KW-1185">Reference proteome</keyword>
<dbReference type="InParanoid" id="A0A2P6N0R3"/>
<dbReference type="PROSITE" id="PS51450">
    <property type="entry name" value="LRR"/>
    <property type="match status" value="3"/>
</dbReference>
<gene>
    <name evidence="6" type="ORF">PROFUN_00419</name>
</gene>
<protein>
    <submittedName>
        <fullName evidence="6">X-ray radiation resistance-associated protein 1-like</fullName>
    </submittedName>
</protein>
<evidence type="ECO:0000256" key="2">
    <source>
        <dbReference type="ARBA" id="ARBA00022490"/>
    </source>
</evidence>
<dbReference type="InterPro" id="IPR032675">
    <property type="entry name" value="LRR_dom_sf"/>
</dbReference>
<dbReference type="Gene3D" id="3.80.10.10">
    <property type="entry name" value="Ribonuclease Inhibitor"/>
    <property type="match status" value="2"/>
</dbReference>
<comment type="subcellular location">
    <subcellularLocation>
        <location evidence="1">Cytoplasm</location>
    </subcellularLocation>
</comment>
<keyword evidence="2" id="KW-0963">Cytoplasm</keyword>
<feature type="region of interest" description="Disordered" evidence="5">
    <location>
        <begin position="343"/>
        <end position="365"/>
    </location>
</feature>
<dbReference type="OrthoDB" id="1687175at2759"/>
<dbReference type="AlphaFoldDB" id="A0A2P6N0R3"/>
<evidence type="ECO:0000256" key="1">
    <source>
        <dbReference type="ARBA" id="ARBA00004496"/>
    </source>
</evidence>
<evidence type="ECO:0000256" key="3">
    <source>
        <dbReference type="ARBA" id="ARBA00022614"/>
    </source>
</evidence>
<feature type="region of interest" description="Disordered" evidence="5">
    <location>
        <begin position="48"/>
        <end position="84"/>
    </location>
</feature>
<dbReference type="GO" id="GO:0005634">
    <property type="term" value="C:nucleus"/>
    <property type="evidence" value="ECO:0007669"/>
    <property type="project" value="TreeGrafter"/>
</dbReference>
<dbReference type="InterPro" id="IPR003591">
    <property type="entry name" value="Leu-rich_rpt_typical-subtyp"/>
</dbReference>
<feature type="compositionally biased region" description="Basic and acidic residues" evidence="5">
    <location>
        <begin position="345"/>
        <end position="355"/>
    </location>
</feature>